<evidence type="ECO:0000256" key="5">
    <source>
        <dbReference type="ARBA" id="ARBA00022490"/>
    </source>
</evidence>
<feature type="compositionally biased region" description="Pro residues" evidence="10">
    <location>
        <begin position="217"/>
        <end position="235"/>
    </location>
</feature>
<evidence type="ECO:0000256" key="10">
    <source>
        <dbReference type="SAM" id="MobiDB-lite"/>
    </source>
</evidence>
<dbReference type="GO" id="GO:0005930">
    <property type="term" value="C:axoneme"/>
    <property type="evidence" value="ECO:0007669"/>
    <property type="project" value="TreeGrafter"/>
</dbReference>
<evidence type="ECO:0000256" key="7">
    <source>
        <dbReference type="ARBA" id="ARBA00023069"/>
    </source>
</evidence>
<sequence>MAGEWILDELICYLGSPLFQVPVITCCEASCIIFEPSTEDSAEYRQCFRDFKQLIDVLLDGFREDVGLTQSDIVKAVQKLNMKEDLREIFKNSFEPILAVEDYKFFVKMMTKKNIELQEQALAILLKKTGAVPEIYSNQASGPQPDEAFVAVASQADKQSEVKQSEEEKKQTEDFAKAEAVRLEGEKKQEQQKMQEMLSTLTVEDKLPPLPAGAVKSPPPKPSHPTAPAPAPAPALAPVKAPATAKTPAPAPAPSKAPAPAAPVSNADAAASWLASAKQEAGQPQGGLQSHMAAMSKLSPDELKKRQEFLKAQRDQLIAMKKKEREKQLLTAEKAAPARPKSARAARSSLTPASVPPAEDKEMSAEAQKQLEMRKAIAARLRQEVVAMRDLELM</sequence>
<feature type="compositionally biased region" description="Low complexity" evidence="10">
    <location>
        <begin position="236"/>
        <end position="248"/>
    </location>
</feature>
<dbReference type="KEGG" id="lak:106176304"/>
<feature type="region of interest" description="Disordered" evidence="10">
    <location>
        <begin position="154"/>
        <end position="175"/>
    </location>
</feature>
<dbReference type="PANTHER" id="PTHR21532">
    <property type="entry name" value="PHOSPHODIESTERASE HL"/>
    <property type="match status" value="1"/>
</dbReference>
<dbReference type="Gene3D" id="1.20.1520.10">
    <property type="entry name" value="ADP-ribosylation factor-like 2-binding protein, domain"/>
    <property type="match status" value="1"/>
</dbReference>
<dbReference type="AlphaFoldDB" id="A0A1S3JVL3"/>
<dbReference type="GeneID" id="106176304"/>
<evidence type="ECO:0000313" key="12">
    <source>
        <dbReference type="Proteomes" id="UP000085678"/>
    </source>
</evidence>
<feature type="compositionally biased region" description="Pro residues" evidence="10">
    <location>
        <begin position="249"/>
        <end position="261"/>
    </location>
</feature>
<dbReference type="Proteomes" id="UP000085678">
    <property type="component" value="Unplaced"/>
</dbReference>
<dbReference type="InterPro" id="IPR038888">
    <property type="entry name" value="CFAP36"/>
</dbReference>
<dbReference type="FunCoup" id="A0A1S3JVL3">
    <property type="interactions" value="99"/>
</dbReference>
<dbReference type="PANTHER" id="PTHR21532:SF0">
    <property type="entry name" value="CILIA- AND FLAGELLA-ASSOCIATED PROTEIN 36"/>
    <property type="match status" value="1"/>
</dbReference>
<feature type="compositionally biased region" description="Low complexity" evidence="10">
    <location>
        <begin position="262"/>
        <end position="281"/>
    </location>
</feature>
<feature type="domain" description="BART" evidence="11">
    <location>
        <begin position="4"/>
        <end position="118"/>
    </location>
</feature>
<dbReference type="Pfam" id="PF11527">
    <property type="entry name" value="ARL2_Bind_BART"/>
    <property type="match status" value="1"/>
</dbReference>
<evidence type="ECO:0000256" key="8">
    <source>
        <dbReference type="ARBA" id="ARBA00023273"/>
    </source>
</evidence>
<dbReference type="OrthoDB" id="272687at2759"/>
<reference evidence="13" key="1">
    <citation type="submission" date="2025-08" db="UniProtKB">
        <authorList>
            <consortium name="RefSeq"/>
        </authorList>
    </citation>
    <scope>IDENTIFICATION</scope>
    <source>
        <tissue evidence="13">Gonads</tissue>
    </source>
</reference>
<feature type="region of interest" description="Disordered" evidence="10">
    <location>
        <begin position="207"/>
        <end position="291"/>
    </location>
</feature>
<keyword evidence="6" id="KW-0175">Coiled coil</keyword>
<protein>
    <recommendedName>
        <fullName evidence="4">Cilia- and flagella-associated protein 36</fullName>
    </recommendedName>
    <alternativeName>
        <fullName evidence="9">Coiled-coil domain-containing protein 104</fullName>
    </alternativeName>
</protein>
<organism evidence="12 13">
    <name type="scientific">Lingula anatina</name>
    <name type="common">Brachiopod</name>
    <name type="synonym">Lingula unguis</name>
    <dbReference type="NCBI Taxonomy" id="7574"/>
    <lineage>
        <taxon>Eukaryota</taxon>
        <taxon>Metazoa</taxon>
        <taxon>Spiralia</taxon>
        <taxon>Lophotrochozoa</taxon>
        <taxon>Brachiopoda</taxon>
        <taxon>Linguliformea</taxon>
        <taxon>Lingulata</taxon>
        <taxon>Lingulida</taxon>
        <taxon>Linguloidea</taxon>
        <taxon>Lingulidae</taxon>
        <taxon>Lingula</taxon>
    </lineage>
</organism>
<feature type="compositionally biased region" description="Low complexity" evidence="10">
    <location>
        <begin position="334"/>
        <end position="349"/>
    </location>
</feature>
<evidence type="ECO:0000256" key="1">
    <source>
        <dbReference type="ARBA" id="ARBA00004138"/>
    </source>
</evidence>
<proteinExistence type="inferred from homology"/>
<feature type="compositionally biased region" description="Basic and acidic residues" evidence="10">
    <location>
        <begin position="158"/>
        <end position="175"/>
    </location>
</feature>
<gene>
    <name evidence="13" type="primary">LOC106176304</name>
</gene>
<evidence type="ECO:0000256" key="6">
    <source>
        <dbReference type="ARBA" id="ARBA00023054"/>
    </source>
</evidence>
<keyword evidence="8" id="KW-0966">Cell projection</keyword>
<accession>A0A1S3JVL3</accession>
<dbReference type="InParanoid" id="A0A1S3JVL3"/>
<feature type="compositionally biased region" description="Basic and acidic residues" evidence="10">
    <location>
        <begin position="358"/>
        <end position="367"/>
    </location>
</feature>
<evidence type="ECO:0000256" key="2">
    <source>
        <dbReference type="ARBA" id="ARBA00004496"/>
    </source>
</evidence>
<evidence type="ECO:0000313" key="13">
    <source>
        <dbReference type="RefSeq" id="XP_013414091.1"/>
    </source>
</evidence>
<keyword evidence="12" id="KW-1185">Reference proteome</keyword>
<dbReference type="STRING" id="7574.A0A1S3JVL3"/>
<comment type="similarity">
    <text evidence="3">Belongs to the CFAP36 family.</text>
</comment>
<dbReference type="GO" id="GO:0097546">
    <property type="term" value="C:ciliary base"/>
    <property type="evidence" value="ECO:0007669"/>
    <property type="project" value="TreeGrafter"/>
</dbReference>
<keyword evidence="7" id="KW-0969">Cilium</keyword>
<evidence type="ECO:0000259" key="11">
    <source>
        <dbReference type="Pfam" id="PF11527"/>
    </source>
</evidence>
<dbReference type="RefSeq" id="XP_013414091.1">
    <property type="nucleotide sequence ID" value="XM_013558637.1"/>
</dbReference>
<evidence type="ECO:0000256" key="9">
    <source>
        <dbReference type="ARBA" id="ARBA00031593"/>
    </source>
</evidence>
<evidence type="ECO:0000256" key="4">
    <source>
        <dbReference type="ARBA" id="ARBA00021815"/>
    </source>
</evidence>
<dbReference type="InterPro" id="IPR023379">
    <property type="entry name" value="BART_dom"/>
</dbReference>
<evidence type="ECO:0000256" key="3">
    <source>
        <dbReference type="ARBA" id="ARBA00007460"/>
    </source>
</evidence>
<feature type="region of interest" description="Disordered" evidence="10">
    <location>
        <begin position="329"/>
        <end position="367"/>
    </location>
</feature>
<dbReference type="InterPro" id="IPR042541">
    <property type="entry name" value="BART_sf"/>
</dbReference>
<comment type="subcellular location">
    <subcellularLocation>
        <location evidence="1">Cell projection</location>
        <location evidence="1">Cilium</location>
    </subcellularLocation>
    <subcellularLocation>
        <location evidence="2">Cytoplasm</location>
    </subcellularLocation>
</comment>
<keyword evidence="5" id="KW-0963">Cytoplasm</keyword>
<name>A0A1S3JVL3_LINAN</name>